<dbReference type="EMBL" id="FMTS01000006">
    <property type="protein sequence ID" value="SCW74778.1"/>
    <property type="molecule type" value="Genomic_DNA"/>
</dbReference>
<keyword evidence="10" id="KW-0997">Cell inner membrane</keyword>
<dbReference type="Proteomes" id="UP000199150">
    <property type="component" value="Unassembled WGS sequence"/>
</dbReference>
<evidence type="ECO:0000256" key="3">
    <source>
        <dbReference type="ARBA" id="ARBA00022692"/>
    </source>
</evidence>
<keyword evidence="3 10" id="KW-0812">Transmembrane</keyword>
<dbReference type="UniPathway" id="UPA00219"/>
<evidence type="ECO:0000256" key="11">
    <source>
        <dbReference type="PIRNR" id="PIRNR002869"/>
    </source>
</evidence>
<feature type="transmembrane region" description="Helical" evidence="10">
    <location>
        <begin position="486"/>
        <end position="507"/>
    </location>
</feature>
<keyword evidence="10 11" id="KW-0961">Cell wall biogenesis/degradation</keyword>
<feature type="transmembrane region" description="Helical" evidence="10">
    <location>
        <begin position="105"/>
        <end position="124"/>
    </location>
</feature>
<proteinExistence type="inferred from homology"/>
<dbReference type="PRINTS" id="PR01806">
    <property type="entry name" value="VIRFACTRMVIN"/>
</dbReference>
<evidence type="ECO:0000256" key="6">
    <source>
        <dbReference type="ARBA" id="ARBA00022989"/>
    </source>
</evidence>
<dbReference type="STRING" id="260084.SAMN02927928_3082"/>
<dbReference type="Pfam" id="PF03023">
    <property type="entry name" value="MurJ"/>
    <property type="match status" value="1"/>
</dbReference>
<dbReference type="CDD" id="cd13123">
    <property type="entry name" value="MATE_MurJ_like"/>
    <property type="match status" value="1"/>
</dbReference>
<evidence type="ECO:0000256" key="7">
    <source>
        <dbReference type="ARBA" id="ARBA00023136"/>
    </source>
</evidence>
<comment type="similarity">
    <text evidence="9 10 11">Belongs to the MurJ/MviN family.</text>
</comment>
<feature type="transmembrane region" description="Helical" evidence="10">
    <location>
        <begin position="459"/>
        <end position="480"/>
    </location>
</feature>
<feature type="transmembrane region" description="Helical" evidence="10">
    <location>
        <begin position="514"/>
        <end position="536"/>
    </location>
</feature>
<feature type="transmembrane region" description="Helical" evidence="10">
    <location>
        <begin position="244"/>
        <end position="267"/>
    </location>
</feature>
<dbReference type="InterPro" id="IPR051050">
    <property type="entry name" value="Lipid_II_flippase_MurJ/MviN"/>
</dbReference>
<keyword evidence="13" id="KW-1185">Reference proteome</keyword>
<dbReference type="OrthoDB" id="9816572at2"/>
<accession>A0A1G4T058</accession>
<feature type="transmembrane region" description="Helical" evidence="10">
    <location>
        <begin position="144"/>
        <end position="163"/>
    </location>
</feature>
<dbReference type="GO" id="GO:0009252">
    <property type="term" value="P:peptidoglycan biosynthetic process"/>
    <property type="evidence" value="ECO:0007669"/>
    <property type="project" value="UniProtKB-UniRule"/>
</dbReference>
<dbReference type="GO" id="GO:0015648">
    <property type="term" value="F:lipid-linked peptidoglycan transporter activity"/>
    <property type="evidence" value="ECO:0007669"/>
    <property type="project" value="UniProtKB-UniRule"/>
</dbReference>
<feature type="transmembrane region" description="Helical" evidence="10">
    <location>
        <begin position="428"/>
        <end position="447"/>
    </location>
</feature>
<keyword evidence="2 10" id="KW-1003">Cell membrane</keyword>
<feature type="transmembrane region" description="Helical" evidence="10">
    <location>
        <begin position="403"/>
        <end position="422"/>
    </location>
</feature>
<dbReference type="HAMAP" id="MF_02078">
    <property type="entry name" value="MurJ_MviN"/>
    <property type="match status" value="1"/>
</dbReference>
<protein>
    <recommendedName>
        <fullName evidence="10">Probable lipid II flippase MurJ</fullName>
    </recommendedName>
</protein>
<dbReference type="InterPro" id="IPR004268">
    <property type="entry name" value="MurJ"/>
</dbReference>
<keyword evidence="6 10" id="KW-1133">Transmembrane helix</keyword>
<evidence type="ECO:0000256" key="9">
    <source>
        <dbReference type="ARBA" id="ARBA00061532"/>
    </source>
</evidence>
<evidence type="ECO:0000256" key="8">
    <source>
        <dbReference type="ARBA" id="ARBA00060041"/>
    </source>
</evidence>
<dbReference type="RefSeq" id="WP_090649813.1">
    <property type="nucleotide sequence ID" value="NZ_CBCRYE010000005.1"/>
</dbReference>
<name>A0A1G4T058_9CAUL</name>
<dbReference type="GO" id="GO:0034204">
    <property type="term" value="P:lipid translocation"/>
    <property type="evidence" value="ECO:0007669"/>
    <property type="project" value="TreeGrafter"/>
</dbReference>
<feature type="transmembrane region" description="Helical" evidence="10">
    <location>
        <begin position="328"/>
        <end position="349"/>
    </location>
</feature>
<comment type="subcellular location">
    <subcellularLocation>
        <location evidence="10">Cell inner membrane</location>
        <topology evidence="10">Multi-pass membrane protein</topology>
    </subcellularLocation>
    <subcellularLocation>
        <location evidence="1">Cell membrane</location>
        <topology evidence="1">Multi-pass membrane protein</topology>
    </subcellularLocation>
</comment>
<comment type="pathway">
    <text evidence="10">Cell wall biogenesis; peptidoglycan biosynthesis.</text>
</comment>
<keyword evidence="4 10" id="KW-0133">Cell shape</keyword>
<sequence>MSVSDAETPAPPAKKPSGLLRNSLINSSFTLISRLAGFARDLVLAAYLGASGNIMADAYNTAQAFPNLFRRIFAEGAFSAAFVPSYSASLERDGKEAADKMAHDAMATLTFITVAFCLLCQFTMPWLMMVIKPGFLADPAKYKLAVLFTQITMPYLPCMAIVAHLSGVLNARGRFLMSAGVPILLNAVTLISILPQHTVYASALWGSIGTLIAGILQAAMLLWGARRSGAHVNLAIIPVFSKDINRLLLLAVPGALAAAATQVNIFISGIFSSSIHGATSWLAMADRFYQLPIGLVGVAIGTALLPALSRAVHAEDHEAAQVQMDQAVVFSMAFALPAAAALMAMPFFLMDGLYTRDAFHLDDAHQVARCLFHYGWGVPAFVLTRILNPAFFARKDTFGPMRFAIISVIVNLSVGLTMFKLIGPAGLAIGTSAAAWVNVALMVFTLAKRKTWIITPKAFRTLLLLLLCGLGMAAFCGFSSFERPLIQGWIGSVVPYVRGIPLLPVIFSHTKEIAVLGVCFAGLFLYIGLLFITGAIKPHELKAVLRRRPA</sequence>
<dbReference type="PIRSF" id="PIRSF002869">
    <property type="entry name" value="MviN"/>
    <property type="match status" value="1"/>
</dbReference>
<feature type="transmembrane region" description="Helical" evidence="10">
    <location>
        <begin position="371"/>
        <end position="391"/>
    </location>
</feature>
<evidence type="ECO:0000313" key="13">
    <source>
        <dbReference type="Proteomes" id="UP000199150"/>
    </source>
</evidence>
<dbReference type="GO" id="GO:0008360">
    <property type="term" value="P:regulation of cell shape"/>
    <property type="evidence" value="ECO:0007669"/>
    <property type="project" value="UniProtKB-UniRule"/>
</dbReference>
<comment type="function">
    <text evidence="8 10 11">Involved in peptidoglycan biosynthesis. Transports lipid-linked peptidoglycan precursors from the inner to the outer leaflet of the cytoplasmic membrane.</text>
</comment>
<keyword evidence="5 10" id="KW-0573">Peptidoglycan synthesis</keyword>
<dbReference type="PANTHER" id="PTHR47019">
    <property type="entry name" value="LIPID II FLIPPASE MURJ"/>
    <property type="match status" value="1"/>
</dbReference>
<feature type="transmembrane region" description="Helical" evidence="10">
    <location>
        <begin position="175"/>
        <end position="194"/>
    </location>
</feature>
<evidence type="ECO:0000256" key="4">
    <source>
        <dbReference type="ARBA" id="ARBA00022960"/>
    </source>
</evidence>
<dbReference type="NCBIfam" id="TIGR01695">
    <property type="entry name" value="murJ_mviN"/>
    <property type="match status" value="1"/>
</dbReference>
<dbReference type="GO" id="GO:0005886">
    <property type="term" value="C:plasma membrane"/>
    <property type="evidence" value="ECO:0007669"/>
    <property type="project" value="UniProtKB-SubCell"/>
</dbReference>
<evidence type="ECO:0000313" key="12">
    <source>
        <dbReference type="EMBL" id="SCW74778.1"/>
    </source>
</evidence>
<dbReference type="GO" id="GO:0071555">
    <property type="term" value="P:cell wall organization"/>
    <property type="evidence" value="ECO:0007669"/>
    <property type="project" value="UniProtKB-UniRule"/>
</dbReference>
<reference evidence="13" key="1">
    <citation type="submission" date="2016-10" db="EMBL/GenBank/DDBJ databases">
        <authorList>
            <person name="Varghese N."/>
            <person name="Submissions S."/>
        </authorList>
    </citation>
    <scope>NUCLEOTIDE SEQUENCE [LARGE SCALE GENOMIC DNA]</scope>
    <source>
        <strain evidence="13">CGMCC 1.3431</strain>
    </source>
</reference>
<evidence type="ECO:0000256" key="10">
    <source>
        <dbReference type="HAMAP-Rule" id="MF_02078"/>
    </source>
</evidence>
<gene>
    <name evidence="10" type="primary">murJ</name>
    <name evidence="12" type="ORF">SAMN02927928_3082</name>
</gene>
<organism evidence="12 13">
    <name type="scientific">Asticcacaulis taihuensis</name>
    <dbReference type="NCBI Taxonomy" id="260084"/>
    <lineage>
        <taxon>Bacteria</taxon>
        <taxon>Pseudomonadati</taxon>
        <taxon>Pseudomonadota</taxon>
        <taxon>Alphaproteobacteria</taxon>
        <taxon>Caulobacterales</taxon>
        <taxon>Caulobacteraceae</taxon>
        <taxon>Asticcacaulis</taxon>
    </lineage>
</organism>
<evidence type="ECO:0000256" key="5">
    <source>
        <dbReference type="ARBA" id="ARBA00022984"/>
    </source>
</evidence>
<keyword evidence="7 10" id="KW-0472">Membrane</keyword>
<dbReference type="PANTHER" id="PTHR47019:SF1">
    <property type="entry name" value="LIPID II FLIPPASE MURJ"/>
    <property type="match status" value="1"/>
</dbReference>
<evidence type="ECO:0000256" key="1">
    <source>
        <dbReference type="ARBA" id="ARBA00004651"/>
    </source>
</evidence>
<feature type="transmembrane region" description="Helical" evidence="10">
    <location>
        <begin position="287"/>
        <end position="308"/>
    </location>
</feature>
<dbReference type="AlphaFoldDB" id="A0A1G4T058"/>
<evidence type="ECO:0000256" key="2">
    <source>
        <dbReference type="ARBA" id="ARBA00022475"/>
    </source>
</evidence>
<keyword evidence="10 11" id="KW-0813">Transport</keyword>
<feature type="transmembrane region" description="Helical" evidence="10">
    <location>
        <begin position="200"/>
        <end position="223"/>
    </location>
</feature>